<dbReference type="RefSeq" id="WP_407864740.1">
    <property type="nucleotide sequence ID" value="NZ_BAAFZP010000001.1"/>
</dbReference>
<dbReference type="InterPro" id="IPR043128">
    <property type="entry name" value="Rev_trsase/Diguanyl_cyclase"/>
</dbReference>
<reference evidence="6 7" key="1">
    <citation type="submission" date="2024-10" db="EMBL/GenBank/DDBJ databases">
        <title>Isolation, draft genome sequencing and identification of Phyllobacterium sp. NSA23, isolated from leaf soil.</title>
        <authorList>
            <person name="Akita H."/>
        </authorList>
    </citation>
    <scope>NUCLEOTIDE SEQUENCE [LARGE SCALE GENOMIC DNA]</scope>
    <source>
        <strain evidence="6 7">NSA23</strain>
    </source>
</reference>
<evidence type="ECO:0000313" key="6">
    <source>
        <dbReference type="EMBL" id="GAB1582012.1"/>
    </source>
</evidence>
<dbReference type="InterPro" id="IPR013655">
    <property type="entry name" value="PAS_fold_3"/>
</dbReference>
<feature type="domain" description="PAC" evidence="4">
    <location>
        <begin position="222"/>
        <end position="275"/>
    </location>
</feature>
<dbReference type="NCBIfam" id="TIGR00229">
    <property type="entry name" value="sensory_box"/>
    <property type="match status" value="2"/>
</dbReference>
<protein>
    <recommendedName>
        <fullName evidence="1">diguanylate cyclase</fullName>
        <ecNumber evidence="1">2.7.7.65</ecNumber>
    </recommendedName>
</protein>
<gene>
    <name evidence="6" type="ORF">PPNSA23_19550</name>
</gene>
<dbReference type="PANTHER" id="PTHR45138:SF9">
    <property type="entry name" value="DIGUANYLATE CYCLASE DGCM-RELATED"/>
    <property type="match status" value="1"/>
</dbReference>
<keyword evidence="7" id="KW-1185">Reference proteome</keyword>
<dbReference type="Gene3D" id="3.30.70.270">
    <property type="match status" value="1"/>
</dbReference>
<dbReference type="InterPro" id="IPR029787">
    <property type="entry name" value="Nucleotide_cyclase"/>
</dbReference>
<organism evidence="6 7">
    <name type="scientific">Phyllobacterium phragmitis</name>
    <dbReference type="NCBI Taxonomy" id="2670329"/>
    <lineage>
        <taxon>Bacteria</taxon>
        <taxon>Pseudomonadati</taxon>
        <taxon>Pseudomonadota</taxon>
        <taxon>Alphaproteobacteria</taxon>
        <taxon>Hyphomicrobiales</taxon>
        <taxon>Phyllobacteriaceae</taxon>
        <taxon>Phyllobacterium</taxon>
    </lineage>
</organism>
<comment type="catalytic activity">
    <reaction evidence="2">
        <text>2 GTP = 3',3'-c-di-GMP + 2 diphosphate</text>
        <dbReference type="Rhea" id="RHEA:24898"/>
        <dbReference type="ChEBI" id="CHEBI:33019"/>
        <dbReference type="ChEBI" id="CHEBI:37565"/>
        <dbReference type="ChEBI" id="CHEBI:58805"/>
        <dbReference type="EC" id="2.7.7.65"/>
    </reaction>
</comment>
<dbReference type="Pfam" id="PF08447">
    <property type="entry name" value="PAS_3"/>
    <property type="match status" value="1"/>
</dbReference>
<evidence type="ECO:0000313" key="7">
    <source>
        <dbReference type="Proteomes" id="UP001628091"/>
    </source>
</evidence>
<dbReference type="SMART" id="SM00086">
    <property type="entry name" value="PAC"/>
    <property type="match status" value="2"/>
</dbReference>
<dbReference type="InterPro" id="IPR050469">
    <property type="entry name" value="Diguanylate_Cyclase"/>
</dbReference>
<dbReference type="PANTHER" id="PTHR45138">
    <property type="entry name" value="REGULATORY COMPONENTS OF SENSORY TRANSDUCTION SYSTEM"/>
    <property type="match status" value="1"/>
</dbReference>
<proteinExistence type="predicted"/>
<dbReference type="Pfam" id="PF08448">
    <property type="entry name" value="PAS_4"/>
    <property type="match status" value="1"/>
</dbReference>
<dbReference type="Gene3D" id="3.30.450.20">
    <property type="entry name" value="PAS domain"/>
    <property type="match status" value="2"/>
</dbReference>
<dbReference type="SUPFAM" id="SSF55785">
    <property type="entry name" value="PYP-like sensor domain (PAS domain)"/>
    <property type="match status" value="2"/>
</dbReference>
<dbReference type="PROSITE" id="PS50113">
    <property type="entry name" value="PAC"/>
    <property type="match status" value="1"/>
</dbReference>
<evidence type="ECO:0000259" key="5">
    <source>
        <dbReference type="PROSITE" id="PS50887"/>
    </source>
</evidence>
<evidence type="ECO:0000259" key="4">
    <source>
        <dbReference type="PROSITE" id="PS50113"/>
    </source>
</evidence>
<dbReference type="InterPro" id="IPR013656">
    <property type="entry name" value="PAS_4"/>
</dbReference>
<dbReference type="PROSITE" id="PS50887">
    <property type="entry name" value="GGDEF"/>
    <property type="match status" value="1"/>
</dbReference>
<dbReference type="CDD" id="cd01949">
    <property type="entry name" value="GGDEF"/>
    <property type="match status" value="1"/>
</dbReference>
<evidence type="ECO:0000256" key="1">
    <source>
        <dbReference type="ARBA" id="ARBA00012528"/>
    </source>
</evidence>
<name>A0ABQ0GZB1_9HYPH</name>
<dbReference type="InterPro" id="IPR035965">
    <property type="entry name" value="PAS-like_dom_sf"/>
</dbReference>
<dbReference type="InterPro" id="IPR000014">
    <property type="entry name" value="PAS"/>
</dbReference>
<evidence type="ECO:0000256" key="2">
    <source>
        <dbReference type="ARBA" id="ARBA00034247"/>
    </source>
</evidence>
<dbReference type="Pfam" id="PF00990">
    <property type="entry name" value="GGDEF"/>
    <property type="match status" value="1"/>
</dbReference>
<dbReference type="InterPro" id="IPR000700">
    <property type="entry name" value="PAS-assoc_C"/>
</dbReference>
<feature type="coiled-coil region" evidence="3">
    <location>
        <begin position="266"/>
        <end position="300"/>
    </location>
</feature>
<dbReference type="NCBIfam" id="TIGR00254">
    <property type="entry name" value="GGDEF"/>
    <property type="match status" value="1"/>
</dbReference>
<dbReference type="SMART" id="SM00267">
    <property type="entry name" value="GGDEF"/>
    <property type="match status" value="1"/>
</dbReference>
<accession>A0ABQ0GZB1</accession>
<dbReference type="EMBL" id="BAAFZP010000001">
    <property type="protein sequence ID" value="GAB1582012.1"/>
    <property type="molecule type" value="Genomic_DNA"/>
</dbReference>
<comment type="caution">
    <text evidence="6">The sequence shown here is derived from an EMBL/GenBank/DDBJ whole genome shotgun (WGS) entry which is preliminary data.</text>
</comment>
<feature type="domain" description="GGDEF" evidence="5">
    <location>
        <begin position="328"/>
        <end position="466"/>
    </location>
</feature>
<dbReference type="SUPFAM" id="SSF55073">
    <property type="entry name" value="Nucleotide cyclase"/>
    <property type="match status" value="1"/>
</dbReference>
<dbReference type="InterPro" id="IPR000160">
    <property type="entry name" value="GGDEF_dom"/>
</dbReference>
<dbReference type="InterPro" id="IPR001610">
    <property type="entry name" value="PAC"/>
</dbReference>
<dbReference type="Proteomes" id="UP001628091">
    <property type="component" value="Unassembled WGS sequence"/>
</dbReference>
<evidence type="ECO:0000256" key="3">
    <source>
        <dbReference type="SAM" id="Coils"/>
    </source>
</evidence>
<keyword evidence="3" id="KW-0175">Coiled coil</keyword>
<sequence length="466" mass="52143">MITHTSHNDLFAEEGEAGEKRLLRIEAIYDRVPVGLCFVNRAGIVLTANDCLCEIFGGEIKGIDRTRIEGSRIDSLLPEDVLPLDELLALADREAVLPDREIWCPRSGRCHLVSAAPIPNDLGEIAGLSLVFVDITDKKRIAATLDQSELRADYALESAGQWLWDYNIVENRVWRSPQYYRILGREHEAQGYREGWDIVHPDDKPRVIADFKEVVSGRKETFESIYRVPKDDGSDLWILSRGKIVEYAADGAPLRLLATSVDITAQKRAEDELLRTIRNQAELERQLLESNRRLRELSESDPLTGLPNRRKFDALLADEFARALTEGHPLTVMMIDVDHFKAFNDLYGHLEGDACLCRIAAAIRQTLESSGEFVARYGGEEFAVIARNVDQESAERLAGRILSATRSCELDHAGSPYGKISVSIGYSVLTEVTHALANAGDLLKLADKALYRSKRQGRNTICCELP</sequence>
<dbReference type="CDD" id="cd00130">
    <property type="entry name" value="PAS"/>
    <property type="match status" value="2"/>
</dbReference>
<dbReference type="EC" id="2.7.7.65" evidence="1"/>